<reference evidence="1" key="1">
    <citation type="submission" date="2023-06" db="EMBL/GenBank/DDBJ databases">
        <title>Genome-scale phylogeny and comparative genomics of the fungal order Sordariales.</title>
        <authorList>
            <consortium name="Lawrence Berkeley National Laboratory"/>
            <person name="Hensen N."/>
            <person name="Bonometti L."/>
            <person name="Westerberg I."/>
            <person name="Brannstrom I.O."/>
            <person name="Guillou S."/>
            <person name="Cros-Aarteil S."/>
            <person name="Calhoun S."/>
            <person name="Haridas S."/>
            <person name="Kuo A."/>
            <person name="Mondo S."/>
            <person name="Pangilinan J."/>
            <person name="Riley R."/>
            <person name="LaButti K."/>
            <person name="Andreopoulos B."/>
            <person name="Lipzen A."/>
            <person name="Chen C."/>
            <person name="Yanf M."/>
            <person name="Daum C."/>
            <person name="Ng V."/>
            <person name="Clum A."/>
            <person name="Steindorff A."/>
            <person name="Ohm R."/>
            <person name="Martin F."/>
            <person name="Silar P."/>
            <person name="Natvig D."/>
            <person name="Lalanne C."/>
            <person name="Gautier V."/>
            <person name="Ament-velasquez S.L."/>
            <person name="Kruys A."/>
            <person name="Hutchinson M.I."/>
            <person name="Powell A.J."/>
            <person name="Barry K."/>
            <person name="Miller A.N."/>
            <person name="Grigoriev I.V."/>
            <person name="Debuchy R."/>
            <person name="Gladieux P."/>
            <person name="Thoren M.H."/>
            <person name="Johannesson H."/>
        </authorList>
    </citation>
    <scope>NUCLEOTIDE SEQUENCE</scope>
    <source>
        <strain evidence="1">SMH3187-1</strain>
    </source>
</reference>
<gene>
    <name evidence="1" type="ORF">B0T18DRAFT_44595</name>
</gene>
<protein>
    <submittedName>
        <fullName evidence="1">Uncharacterized protein</fullName>
    </submittedName>
</protein>
<keyword evidence="2" id="KW-1185">Reference proteome</keyword>
<dbReference type="AlphaFoldDB" id="A0AA40FBN3"/>
<name>A0AA40FBN3_9PEZI</name>
<organism evidence="1 2">
    <name type="scientific">Schizothecium vesticola</name>
    <dbReference type="NCBI Taxonomy" id="314040"/>
    <lineage>
        <taxon>Eukaryota</taxon>
        <taxon>Fungi</taxon>
        <taxon>Dikarya</taxon>
        <taxon>Ascomycota</taxon>
        <taxon>Pezizomycotina</taxon>
        <taxon>Sordariomycetes</taxon>
        <taxon>Sordariomycetidae</taxon>
        <taxon>Sordariales</taxon>
        <taxon>Schizotheciaceae</taxon>
        <taxon>Schizothecium</taxon>
    </lineage>
</organism>
<comment type="caution">
    <text evidence="1">The sequence shown here is derived from an EMBL/GenBank/DDBJ whole genome shotgun (WGS) entry which is preliminary data.</text>
</comment>
<evidence type="ECO:0000313" key="1">
    <source>
        <dbReference type="EMBL" id="KAK0754751.1"/>
    </source>
</evidence>
<dbReference type="EMBL" id="JAUKUD010000001">
    <property type="protein sequence ID" value="KAK0754751.1"/>
    <property type="molecule type" value="Genomic_DNA"/>
</dbReference>
<dbReference type="Proteomes" id="UP001172155">
    <property type="component" value="Unassembled WGS sequence"/>
</dbReference>
<accession>A0AA40FBN3</accession>
<evidence type="ECO:0000313" key="2">
    <source>
        <dbReference type="Proteomes" id="UP001172155"/>
    </source>
</evidence>
<proteinExistence type="predicted"/>
<sequence length="80" mass="8737">MAPEQRLLCAFYPLPSILATQVATTLPALSLNSCGNLVTGVLLETRSDRQHRSPVGRCSHIFWTATLLELDVQGSESPQE</sequence>